<keyword evidence="3" id="KW-0378">Hydrolase</keyword>
<keyword evidence="1 5" id="KW-0732">Signal</keyword>
<dbReference type="SMART" id="SM00191">
    <property type="entry name" value="Int_alpha"/>
    <property type="match status" value="5"/>
</dbReference>
<accession>B5HXB4</accession>
<keyword evidence="7" id="KW-1185">Reference proteome</keyword>
<dbReference type="PANTHER" id="PTHR23221:SF7">
    <property type="entry name" value="PHOSPHATIDYLINOSITOL-GLYCAN-SPECIFIC PHOSPHOLIPASE D"/>
    <property type="match status" value="1"/>
</dbReference>
<dbReference type="OrthoDB" id="344301at2"/>
<dbReference type="RefSeq" id="WP_007381990.1">
    <property type="nucleotide sequence ID" value="NZ_CM000951.1"/>
</dbReference>
<dbReference type="GO" id="GO:0008305">
    <property type="term" value="C:integrin complex"/>
    <property type="evidence" value="ECO:0007669"/>
    <property type="project" value="InterPro"/>
</dbReference>
<evidence type="ECO:0000313" key="7">
    <source>
        <dbReference type="Proteomes" id="UP000002785"/>
    </source>
</evidence>
<dbReference type="AlphaFoldDB" id="B5HXB4"/>
<dbReference type="SUPFAM" id="SSF69318">
    <property type="entry name" value="Integrin alpha N-terminal domain"/>
    <property type="match status" value="1"/>
</dbReference>
<evidence type="ECO:0000256" key="4">
    <source>
        <dbReference type="ARBA" id="ARBA00023180"/>
    </source>
</evidence>
<evidence type="ECO:0000256" key="5">
    <source>
        <dbReference type="SAM" id="SignalP"/>
    </source>
</evidence>
<evidence type="ECO:0008006" key="8">
    <source>
        <dbReference type="Google" id="ProtNLM"/>
    </source>
</evidence>
<dbReference type="PANTHER" id="PTHR23221">
    <property type="entry name" value="GLYCOSYLPHOSPHATIDYLINOSITOL PHOSPHOLIPASE D"/>
    <property type="match status" value="1"/>
</dbReference>
<dbReference type="PROSITE" id="PS51470">
    <property type="entry name" value="FG_GAP"/>
    <property type="match status" value="2"/>
</dbReference>
<reference evidence="6" key="1">
    <citation type="submission" date="2009-10" db="EMBL/GenBank/DDBJ databases">
        <title>The genome sequence of Streptomyces sviceus strain ATCC 29083.</title>
        <authorList>
            <consortium name="The Broad Institute Genome Sequencing Platform"/>
            <consortium name="Broad Institute Microbial Sequencing Center"/>
            <person name="Fischbach M."/>
            <person name="Godfrey P."/>
            <person name="Ward D."/>
            <person name="Young S."/>
            <person name="Zeng Q."/>
            <person name="Koehrsen M."/>
            <person name="Alvarado L."/>
            <person name="Berlin A.M."/>
            <person name="Bochicchio J."/>
            <person name="Borenstein D."/>
            <person name="Chapman S.B."/>
            <person name="Chen Z."/>
            <person name="Engels R."/>
            <person name="Freedman E."/>
            <person name="Gellesch M."/>
            <person name="Goldberg J."/>
            <person name="Griggs A."/>
            <person name="Gujja S."/>
            <person name="Heilman E.R."/>
            <person name="Heiman D.I."/>
            <person name="Hepburn T.A."/>
            <person name="Howarth C."/>
            <person name="Jen D."/>
            <person name="Larson L."/>
            <person name="Lewis B."/>
            <person name="Mehta T."/>
            <person name="Park D."/>
            <person name="Pearson M."/>
            <person name="Richards J."/>
            <person name="Roberts A."/>
            <person name="Saif S."/>
            <person name="Shea T.D."/>
            <person name="Shenoy N."/>
            <person name="Sisk P."/>
            <person name="Stolte C."/>
            <person name="Sykes S.N."/>
            <person name="Thomson T."/>
            <person name="Walk T."/>
            <person name="White J."/>
            <person name="Yandava C."/>
            <person name="Straight P."/>
            <person name="Clardy J."/>
            <person name="Hung D."/>
            <person name="Kolter R."/>
            <person name="Mekalanos J."/>
            <person name="Walker S."/>
            <person name="Walsh C.T."/>
            <person name="Wieland-Brown L.C."/>
            <person name="Haas B."/>
            <person name="Nusbaum C."/>
            <person name="Birren B."/>
        </authorList>
    </citation>
    <scope>NUCLEOTIDE SEQUENCE [LARGE SCALE GENOMIC DNA]</scope>
    <source>
        <strain evidence="6">ATCC 29083</strain>
    </source>
</reference>
<dbReference type="Gene3D" id="2.130.10.130">
    <property type="entry name" value="Integrin alpha, N-terminal"/>
    <property type="match status" value="3"/>
</dbReference>
<evidence type="ECO:0000256" key="3">
    <source>
        <dbReference type="ARBA" id="ARBA00022801"/>
    </source>
</evidence>
<dbReference type="InterPro" id="IPR013517">
    <property type="entry name" value="FG-GAP"/>
</dbReference>
<feature type="signal peptide" evidence="5">
    <location>
        <begin position="1"/>
        <end position="28"/>
    </location>
</feature>
<evidence type="ECO:0000313" key="6">
    <source>
        <dbReference type="EMBL" id="EDY57469.2"/>
    </source>
</evidence>
<dbReference type="eggNOG" id="COG5555">
    <property type="taxonomic scope" value="Bacteria"/>
</dbReference>
<dbReference type="PRINTS" id="PR01185">
    <property type="entry name" value="INTEGRINA"/>
</dbReference>
<proteinExistence type="predicted"/>
<dbReference type="GO" id="GO:0007155">
    <property type="term" value="P:cell adhesion"/>
    <property type="evidence" value="ECO:0007669"/>
    <property type="project" value="InterPro"/>
</dbReference>
<dbReference type="InterPro" id="IPR000413">
    <property type="entry name" value="Integrin_alpha"/>
</dbReference>
<dbReference type="EMBL" id="CM000951">
    <property type="protein sequence ID" value="EDY57469.2"/>
    <property type="molecule type" value="Genomic_DNA"/>
</dbReference>
<keyword evidence="2" id="KW-0677">Repeat</keyword>
<dbReference type="Pfam" id="PF13517">
    <property type="entry name" value="FG-GAP_3"/>
    <property type="match status" value="1"/>
</dbReference>
<name>B5HXB4_STRX2</name>
<dbReference type="HOGENOM" id="CLU_016303_1_0_11"/>
<feature type="chain" id="PRO_5039200822" description="Integrin-like protein" evidence="5">
    <location>
        <begin position="29"/>
        <end position="505"/>
    </location>
</feature>
<organism evidence="6 7">
    <name type="scientific">Streptomyces sviceus (strain ATCC 29083 / DSM 924 / JCM 4929 / NBRC 13980 / NCIMB 11184 / NRRL 5439 / UC 5370)</name>
    <dbReference type="NCBI Taxonomy" id="463191"/>
    <lineage>
        <taxon>Bacteria</taxon>
        <taxon>Bacillati</taxon>
        <taxon>Actinomycetota</taxon>
        <taxon>Actinomycetes</taxon>
        <taxon>Kitasatosporales</taxon>
        <taxon>Streptomycetaceae</taxon>
        <taxon>Streptomyces</taxon>
    </lineage>
</organism>
<dbReference type="GO" id="GO:0016787">
    <property type="term" value="F:hydrolase activity"/>
    <property type="evidence" value="ECO:0007669"/>
    <property type="project" value="UniProtKB-KW"/>
</dbReference>
<dbReference type="Proteomes" id="UP000002785">
    <property type="component" value="Chromosome"/>
</dbReference>
<keyword evidence="4" id="KW-0325">Glycoprotein</keyword>
<dbReference type="Pfam" id="PF01839">
    <property type="entry name" value="FG-GAP"/>
    <property type="match status" value="4"/>
</dbReference>
<dbReference type="InterPro" id="IPR013519">
    <property type="entry name" value="Int_alpha_beta-p"/>
</dbReference>
<gene>
    <name evidence="6" type="ORF">SSEG_04049</name>
</gene>
<evidence type="ECO:0000256" key="1">
    <source>
        <dbReference type="ARBA" id="ARBA00022729"/>
    </source>
</evidence>
<protein>
    <recommendedName>
        <fullName evidence="8">Integrin-like protein</fullName>
    </recommendedName>
</protein>
<evidence type="ECO:0000256" key="2">
    <source>
        <dbReference type="ARBA" id="ARBA00022737"/>
    </source>
</evidence>
<sequence length="505" mass="50323">MRVQRRGWRTGLAVVLAVGGAVALPATAGAAAAPHQVRDDFNGDGYADLAVAAPDGTVAGRAKAGFVGVLYGSASGLKSSTKQVFSQNTAGVPGGSEAGDRFGSALTTADLDRDGYTDLIVGVGGEDSGSGRVQVVWGGARGLAGGATLASGAAGDRLGAQGHLAVGDVDGDGATDLLTAVDQYGLVVSGGPFTRSGSATGERQVVKDRYASRVLDLDVGDLNGDGITDVVAAQTGTDTFDSRRIAYWWGTKDGLTPWTLVWDIDGAALQGGENLAVGDVNRDGYADIVVGRAVDGYESDHDAYRAKGGRVAWIPGTSGAPDGVSAQFVNQDNPGVPGTAEKGDRFGTDVQLADVDGDGYLDVVTGVPGEDLGPATAPNSVKDAGAVVVLSGRADGLTGVGSHQVVTQDSPGVPGASEKGDAFGGAVHVGDANGDGLADVAVGAPGENAGAGSVWSFRSRAEYVVSPGGVPIPATVLGPNGTFTFGHTLLGTTAAKARLGSEFAN</sequence>
<dbReference type="InterPro" id="IPR028994">
    <property type="entry name" value="Integrin_alpha_N"/>
</dbReference>